<dbReference type="Gene3D" id="3.30.360.10">
    <property type="entry name" value="Dihydrodipicolinate Reductase, domain 2"/>
    <property type="match status" value="1"/>
</dbReference>
<dbReference type="Gene3D" id="3.40.50.720">
    <property type="entry name" value="NAD(P)-binding Rossmann-like Domain"/>
    <property type="match status" value="1"/>
</dbReference>
<accession>A0ABT1RBJ0</accession>
<feature type="domain" description="GFO/IDH/MocA-like oxidoreductase" evidence="4">
    <location>
        <begin position="130"/>
        <end position="247"/>
    </location>
</feature>
<dbReference type="InterPro" id="IPR036291">
    <property type="entry name" value="NAD(P)-bd_dom_sf"/>
</dbReference>
<sequence length="327" mass="34663">MLRWGILGTSFISDTMAGAIAKSPASRIQAVAGRDEGRLAAFAARHGVAHTYRDIAALLADPDVDVVYVGLPNHVHHAAVIAAAKAGKAVLCEKSLTTTLADAQALAGAVEDSGVFFMEGLMYLSHPLMARLGEILASGRLGALRAITGFYAADIWRVANPAGRGTLFNLGCYPVSLLHFVVQAACGPQAFAARQVTGLGNAAPDGNLIDAALTVRFSNGVLASLQCSDGYGLTHDFAMHGERASLRLPANPWLPQAGPSRIEIRDHDGPFEEIIVEADGDAFDYQLRTVEACLADGAMRPPRPAPRLSDSLEILSMLVDWEQHCRA</sequence>
<feature type="domain" description="Gfo/Idh/MocA-like oxidoreductase N-terminal" evidence="3">
    <location>
        <begin position="2"/>
        <end position="120"/>
    </location>
</feature>
<protein>
    <submittedName>
        <fullName evidence="5">Gfo/Idh/MocA family oxidoreductase</fullName>
    </submittedName>
</protein>
<dbReference type="Pfam" id="PF01408">
    <property type="entry name" value="GFO_IDH_MocA"/>
    <property type="match status" value="1"/>
</dbReference>
<dbReference type="InterPro" id="IPR050984">
    <property type="entry name" value="Gfo/Idh/MocA_domain"/>
</dbReference>
<dbReference type="EMBL" id="WHSB02000008">
    <property type="protein sequence ID" value="MCQ4632537.1"/>
    <property type="molecule type" value="Genomic_DNA"/>
</dbReference>
<dbReference type="Proteomes" id="UP000996601">
    <property type="component" value="Unassembled WGS sequence"/>
</dbReference>
<name>A0ABT1RBJ0_9HYPH</name>
<evidence type="ECO:0000256" key="1">
    <source>
        <dbReference type="ARBA" id="ARBA00010928"/>
    </source>
</evidence>
<keyword evidence="6" id="KW-1185">Reference proteome</keyword>
<dbReference type="PANTHER" id="PTHR22604:SF105">
    <property type="entry name" value="TRANS-1,2-DIHYDROBENZENE-1,2-DIOL DEHYDROGENASE"/>
    <property type="match status" value="1"/>
</dbReference>
<dbReference type="Pfam" id="PF22725">
    <property type="entry name" value="GFO_IDH_MocA_C3"/>
    <property type="match status" value="1"/>
</dbReference>
<dbReference type="SUPFAM" id="SSF55347">
    <property type="entry name" value="Glyceraldehyde-3-phosphate dehydrogenase-like, C-terminal domain"/>
    <property type="match status" value="1"/>
</dbReference>
<dbReference type="SUPFAM" id="SSF51735">
    <property type="entry name" value="NAD(P)-binding Rossmann-fold domains"/>
    <property type="match status" value="1"/>
</dbReference>
<proteinExistence type="inferred from homology"/>
<evidence type="ECO:0000256" key="2">
    <source>
        <dbReference type="ARBA" id="ARBA00023002"/>
    </source>
</evidence>
<dbReference type="RefSeq" id="WP_256119170.1">
    <property type="nucleotide sequence ID" value="NZ_WHSB02000008.1"/>
</dbReference>
<dbReference type="PANTHER" id="PTHR22604">
    <property type="entry name" value="OXIDOREDUCTASES"/>
    <property type="match status" value="1"/>
</dbReference>
<dbReference type="InterPro" id="IPR055170">
    <property type="entry name" value="GFO_IDH_MocA-like_dom"/>
</dbReference>
<evidence type="ECO:0000313" key="6">
    <source>
        <dbReference type="Proteomes" id="UP000996601"/>
    </source>
</evidence>
<evidence type="ECO:0000259" key="3">
    <source>
        <dbReference type="Pfam" id="PF01408"/>
    </source>
</evidence>
<evidence type="ECO:0000313" key="5">
    <source>
        <dbReference type="EMBL" id="MCQ4632537.1"/>
    </source>
</evidence>
<gene>
    <name evidence="5" type="ORF">GB927_021010</name>
</gene>
<dbReference type="InterPro" id="IPR000683">
    <property type="entry name" value="Gfo/Idh/MocA-like_OxRdtase_N"/>
</dbReference>
<comment type="caution">
    <text evidence="5">The sequence shown here is derived from an EMBL/GenBank/DDBJ whole genome shotgun (WGS) entry which is preliminary data.</text>
</comment>
<comment type="similarity">
    <text evidence="1">Belongs to the Gfo/Idh/MocA family.</text>
</comment>
<keyword evidence="2" id="KW-0560">Oxidoreductase</keyword>
<organism evidence="5 6">
    <name type="scientific">Shinella lacus</name>
    <dbReference type="NCBI Taxonomy" id="2654216"/>
    <lineage>
        <taxon>Bacteria</taxon>
        <taxon>Pseudomonadati</taxon>
        <taxon>Pseudomonadota</taxon>
        <taxon>Alphaproteobacteria</taxon>
        <taxon>Hyphomicrobiales</taxon>
        <taxon>Rhizobiaceae</taxon>
        <taxon>Shinella</taxon>
    </lineage>
</organism>
<reference evidence="5" key="1">
    <citation type="submission" date="2021-07" db="EMBL/GenBank/DDBJ databases">
        <title>Shinella sp. nov., a novel member of the genus Shinella from water.</title>
        <authorList>
            <person name="Deng Y."/>
        </authorList>
    </citation>
    <scope>NUCLEOTIDE SEQUENCE</scope>
    <source>
        <strain evidence="5">CPCC 100929</strain>
    </source>
</reference>
<evidence type="ECO:0000259" key="4">
    <source>
        <dbReference type="Pfam" id="PF22725"/>
    </source>
</evidence>